<keyword evidence="3" id="KW-1185">Reference proteome</keyword>
<dbReference type="SUPFAM" id="SSF81301">
    <property type="entry name" value="Nucleotidyltransferase"/>
    <property type="match status" value="1"/>
</dbReference>
<sequence>MRSGLEDLPEPAELHARLSARRPLDWGDPIPSKAEIAAQYGADAARKSLTLLAQVAVVEQSITDEFLAAAGSEVVAHQVESRVKSPQSLARKLKNLSRSAFDETPLDDALRYTLVTRSPDELVPAAEHACDELTRRGWKLGGAIQSYADGSRYKGLHLLLQRQGQRIEVQIHSRESIDVKHRTTPLYAVERDRGQPQDKRSAARQAAIALSAQMSHPAGIDELRTLGGVQVEVRVYGKQNARPIQRGEPSSAPQAEGAAPKLSTESQRKDGLSR</sequence>
<dbReference type="Gene3D" id="3.30.460.10">
    <property type="entry name" value="Beta Polymerase, domain 2"/>
    <property type="match status" value="1"/>
</dbReference>
<evidence type="ECO:0000313" key="2">
    <source>
        <dbReference type="EMBL" id="GAA1686573.1"/>
    </source>
</evidence>
<name>A0ABP4TFP5_9ACTN</name>
<dbReference type="EMBL" id="BAAANF010000010">
    <property type="protein sequence ID" value="GAA1686573.1"/>
    <property type="molecule type" value="Genomic_DNA"/>
</dbReference>
<dbReference type="CDD" id="cd05399">
    <property type="entry name" value="NT_Rel-Spo_like"/>
    <property type="match status" value="1"/>
</dbReference>
<reference evidence="3" key="1">
    <citation type="journal article" date="2019" name="Int. J. Syst. Evol. Microbiol.">
        <title>The Global Catalogue of Microorganisms (GCM) 10K type strain sequencing project: providing services to taxonomists for standard genome sequencing and annotation.</title>
        <authorList>
            <consortium name="The Broad Institute Genomics Platform"/>
            <consortium name="The Broad Institute Genome Sequencing Center for Infectious Disease"/>
            <person name="Wu L."/>
            <person name="Ma J."/>
        </authorList>
    </citation>
    <scope>NUCLEOTIDE SEQUENCE [LARGE SCALE GENOMIC DNA]</scope>
    <source>
        <strain evidence="3">JCM 14307</strain>
    </source>
</reference>
<proteinExistence type="predicted"/>
<dbReference type="InterPro" id="IPR043519">
    <property type="entry name" value="NT_sf"/>
</dbReference>
<accession>A0ABP4TFP5</accession>
<dbReference type="RefSeq" id="WP_344152113.1">
    <property type="nucleotide sequence ID" value="NZ_BAAANF010000010.1"/>
</dbReference>
<dbReference type="Proteomes" id="UP001500280">
    <property type="component" value="Unassembled WGS sequence"/>
</dbReference>
<feature type="region of interest" description="Disordered" evidence="1">
    <location>
        <begin position="238"/>
        <end position="274"/>
    </location>
</feature>
<organism evidence="2 3">
    <name type="scientific">Kribbella yunnanensis</name>
    <dbReference type="NCBI Taxonomy" id="190194"/>
    <lineage>
        <taxon>Bacteria</taxon>
        <taxon>Bacillati</taxon>
        <taxon>Actinomycetota</taxon>
        <taxon>Actinomycetes</taxon>
        <taxon>Propionibacteriales</taxon>
        <taxon>Kribbellaceae</taxon>
        <taxon>Kribbella</taxon>
    </lineage>
</organism>
<evidence type="ECO:0008006" key="4">
    <source>
        <dbReference type="Google" id="ProtNLM"/>
    </source>
</evidence>
<protein>
    <recommendedName>
        <fullName evidence="4">DUF222 domain-containing protein</fullName>
    </recommendedName>
</protein>
<dbReference type="InterPro" id="IPR007685">
    <property type="entry name" value="RelA_SpoT"/>
</dbReference>
<gene>
    <name evidence="2" type="ORF">GCM10009745_33970</name>
</gene>
<evidence type="ECO:0000313" key="3">
    <source>
        <dbReference type="Proteomes" id="UP001500280"/>
    </source>
</evidence>
<comment type="caution">
    <text evidence="2">The sequence shown here is derived from an EMBL/GenBank/DDBJ whole genome shotgun (WGS) entry which is preliminary data.</text>
</comment>
<evidence type="ECO:0000256" key="1">
    <source>
        <dbReference type="SAM" id="MobiDB-lite"/>
    </source>
</evidence>